<dbReference type="Proteomes" id="UP001295469">
    <property type="component" value="Chromosome C03"/>
</dbReference>
<gene>
    <name evidence="1" type="ORF">DARMORV10_C03P55690.1</name>
</gene>
<name>A0A816II15_BRANA</name>
<reference evidence="1" key="1">
    <citation type="submission" date="2021-01" db="EMBL/GenBank/DDBJ databases">
        <authorList>
            <consortium name="Genoscope - CEA"/>
            <person name="William W."/>
        </authorList>
    </citation>
    <scope>NUCLEOTIDE SEQUENCE</scope>
</reference>
<protein>
    <submittedName>
        <fullName evidence="1">(rape) hypothetical protein</fullName>
    </submittedName>
</protein>
<evidence type="ECO:0000313" key="1">
    <source>
        <dbReference type="EMBL" id="CAF1706048.1"/>
    </source>
</evidence>
<accession>A0A816II15</accession>
<organism evidence="1">
    <name type="scientific">Brassica napus</name>
    <name type="common">Rape</name>
    <dbReference type="NCBI Taxonomy" id="3708"/>
    <lineage>
        <taxon>Eukaryota</taxon>
        <taxon>Viridiplantae</taxon>
        <taxon>Streptophyta</taxon>
        <taxon>Embryophyta</taxon>
        <taxon>Tracheophyta</taxon>
        <taxon>Spermatophyta</taxon>
        <taxon>Magnoliopsida</taxon>
        <taxon>eudicotyledons</taxon>
        <taxon>Gunneridae</taxon>
        <taxon>Pentapetalae</taxon>
        <taxon>rosids</taxon>
        <taxon>malvids</taxon>
        <taxon>Brassicales</taxon>
        <taxon>Brassicaceae</taxon>
        <taxon>Brassiceae</taxon>
        <taxon>Brassica</taxon>
    </lineage>
</organism>
<dbReference type="EMBL" id="HG994367">
    <property type="protein sequence ID" value="CAF1706048.1"/>
    <property type="molecule type" value="Genomic_DNA"/>
</dbReference>
<sequence>MAFSRFLPMGDEGVQLIVQLVSMCGRSEPVLDDTSKIRVIHYLFLTVRVLPPQAQPCLVSFLISRRRLGENSLPCYGGRLDSRREEKSFEAMEGGEETGAIEN</sequence>
<dbReference type="AlphaFoldDB" id="A0A816II15"/>
<proteinExistence type="predicted"/>